<evidence type="ECO:0000256" key="2">
    <source>
        <dbReference type="ARBA" id="ARBA00005947"/>
    </source>
</evidence>
<comment type="pathway">
    <text evidence="1">Ketone degradation; acetoin degradation.</text>
</comment>
<dbReference type="PRINTS" id="PR01270">
    <property type="entry name" value="HDASUPER"/>
</dbReference>
<dbReference type="InterPro" id="IPR016181">
    <property type="entry name" value="Acyl_CoA_acyltransferase"/>
</dbReference>
<dbReference type="RefSeq" id="WP_126597911.1">
    <property type="nucleotide sequence ID" value="NZ_BIFQ01000001.1"/>
</dbReference>
<dbReference type="PANTHER" id="PTHR10625:SF10">
    <property type="entry name" value="HISTONE DEACETYLASE HDAC1"/>
    <property type="match status" value="1"/>
</dbReference>
<dbReference type="GO" id="GO:0040029">
    <property type="term" value="P:epigenetic regulation of gene expression"/>
    <property type="evidence" value="ECO:0007669"/>
    <property type="project" value="TreeGrafter"/>
</dbReference>
<dbReference type="EMBL" id="BIFQ01000001">
    <property type="protein sequence ID" value="GCE06995.1"/>
    <property type="molecule type" value="Genomic_DNA"/>
</dbReference>
<evidence type="ECO:0000313" key="7">
    <source>
        <dbReference type="EMBL" id="GCE06995.1"/>
    </source>
</evidence>
<dbReference type="GO" id="GO:0004407">
    <property type="term" value="F:histone deacetylase activity"/>
    <property type="evidence" value="ECO:0007669"/>
    <property type="project" value="TreeGrafter"/>
</dbReference>
<dbReference type="PANTHER" id="PTHR10625">
    <property type="entry name" value="HISTONE DEACETYLASE HDAC1-RELATED"/>
    <property type="match status" value="1"/>
</dbReference>
<dbReference type="CDD" id="cd04301">
    <property type="entry name" value="NAT_SF"/>
    <property type="match status" value="1"/>
</dbReference>
<comment type="similarity">
    <text evidence="2">Belongs to the histone deacetylase family.</text>
</comment>
<evidence type="ECO:0000313" key="8">
    <source>
        <dbReference type="Proteomes" id="UP000287224"/>
    </source>
</evidence>
<gene>
    <name evidence="7" type="ORF">KDAU_43240</name>
</gene>
<comment type="caution">
    <text evidence="7">The sequence shown here is derived from an EMBL/GenBank/DDBJ whole genome shotgun (WGS) entry which is preliminary data.</text>
</comment>
<dbReference type="InterPro" id="IPR023801">
    <property type="entry name" value="His_deacetylse_dom"/>
</dbReference>
<dbReference type="AlphaFoldDB" id="A0A401ZJF8"/>
<proteinExistence type="inferred from homology"/>
<feature type="compositionally biased region" description="Basic and acidic residues" evidence="5">
    <location>
        <begin position="87"/>
        <end position="104"/>
    </location>
</feature>
<dbReference type="SUPFAM" id="SSF55729">
    <property type="entry name" value="Acyl-CoA N-acyltransferases (Nat)"/>
    <property type="match status" value="1"/>
</dbReference>
<dbReference type="Pfam" id="PF00583">
    <property type="entry name" value="Acetyltransf_1"/>
    <property type="match status" value="1"/>
</dbReference>
<dbReference type="CDD" id="cd09994">
    <property type="entry name" value="HDAC_AcuC_like"/>
    <property type="match status" value="1"/>
</dbReference>
<organism evidence="7 8">
    <name type="scientific">Dictyobacter aurantiacus</name>
    <dbReference type="NCBI Taxonomy" id="1936993"/>
    <lineage>
        <taxon>Bacteria</taxon>
        <taxon>Bacillati</taxon>
        <taxon>Chloroflexota</taxon>
        <taxon>Ktedonobacteria</taxon>
        <taxon>Ktedonobacterales</taxon>
        <taxon>Dictyobacteraceae</taxon>
        <taxon>Dictyobacter</taxon>
    </lineage>
</organism>
<dbReference type="Pfam" id="PF00850">
    <property type="entry name" value="Hist_deacetyl"/>
    <property type="match status" value="1"/>
</dbReference>
<evidence type="ECO:0000259" key="6">
    <source>
        <dbReference type="PROSITE" id="PS51186"/>
    </source>
</evidence>
<evidence type="ECO:0000256" key="1">
    <source>
        <dbReference type="ARBA" id="ARBA00005101"/>
    </source>
</evidence>
<dbReference type="GO" id="GO:0016747">
    <property type="term" value="F:acyltransferase activity, transferring groups other than amino-acyl groups"/>
    <property type="evidence" value="ECO:0007669"/>
    <property type="project" value="InterPro"/>
</dbReference>
<dbReference type="SUPFAM" id="SSF52768">
    <property type="entry name" value="Arginase/deacetylase"/>
    <property type="match status" value="1"/>
</dbReference>
<dbReference type="InterPro" id="IPR000182">
    <property type="entry name" value="GNAT_dom"/>
</dbReference>
<dbReference type="GO" id="GO:0045150">
    <property type="term" value="P:acetoin catabolic process"/>
    <property type="evidence" value="ECO:0007669"/>
    <property type="project" value="UniProtKB-UniPathway"/>
</dbReference>
<dbReference type="InterPro" id="IPR003085">
    <property type="entry name" value="AcuC"/>
</dbReference>
<protein>
    <recommendedName>
        <fullName evidence="3">Acetoin utilization protein AcuC</fullName>
    </recommendedName>
</protein>
<dbReference type="OrthoDB" id="9808367at2"/>
<reference evidence="8" key="1">
    <citation type="submission" date="2018-12" db="EMBL/GenBank/DDBJ databases">
        <title>Tengunoibacter tsumagoiensis gen. nov., sp. nov., Dictyobacter kobayashii sp. nov., D. alpinus sp. nov., and D. joshuensis sp. nov. and description of Dictyobacteraceae fam. nov. within the order Ktedonobacterales isolated from Tengu-no-mugimeshi.</title>
        <authorList>
            <person name="Wang C.M."/>
            <person name="Zheng Y."/>
            <person name="Sakai Y."/>
            <person name="Toyoda A."/>
            <person name="Minakuchi Y."/>
            <person name="Abe K."/>
            <person name="Yokota A."/>
            <person name="Yabe S."/>
        </authorList>
    </citation>
    <scope>NUCLEOTIDE SEQUENCE [LARGE SCALE GENOMIC DNA]</scope>
    <source>
        <strain evidence="8">S-27</strain>
    </source>
</reference>
<accession>A0A401ZJF8</accession>
<evidence type="ECO:0000256" key="4">
    <source>
        <dbReference type="ARBA" id="ARBA00022627"/>
    </source>
</evidence>
<dbReference type="InterPro" id="IPR023696">
    <property type="entry name" value="Ureohydrolase_dom_sf"/>
</dbReference>
<dbReference type="InterPro" id="IPR000286">
    <property type="entry name" value="HDACs"/>
</dbReference>
<sequence>MAEQKSPNPNHRARLIFDPQELNYDFGEQHPLNPGRLRALVDLLACSGLWDVNDERTRLGLRPASIEQLSLAHDPAYIAAVQRLGEPDVADRTPEEEEQRRELAQRYGFGDSDTPPVPGMHEVSAMIAGGSLVALSAVMGLPEGGTFASEEERPLHVFHPQGGLHHAWSDRASGFCIYNDAAVAIAHVLRASEAKILYIDFDAHHGDGVQRAFYDDPRVMTISIHETGRYLFPGSGDVLEMGNGSGRGYSINVPLEPFTEDDSYIETMDPLLSQLVTAFAPDVIVSEHGCDTHAWDPLTHLNLTMRGIGAQMKLAHQLAHTYCDGRWVALGGGGYALYSVVPRAWSRLWAEMSEQELPEQLPQEWIERWQPLWQAALEREQQGQQIMGKQPTQEEFPTTFNDRPELFPPQPRRWEINHINRQTVGLVRHLLIPSSIRQAFPIARHRSPLSDLFDLLHLNRSSTPSRIRTLQTMRGPVLLRDFSPPSLIERLRPDHGLSSFARLPEREHQLLLDIARSPDCALTVAHTPAGEIIGQVTIAPADEWWEGVENLYEVAIEVSSDWRGLGIAREILAFALELDAKEDMIFFAIGLSWHWDAEGLGISTFRYRELIKHLFGTQGFVEYATTEPNVSMEPANVLVARIGDRVDPRVSKQFLNRLIRSTAFTPHW</sequence>
<dbReference type="Proteomes" id="UP000287224">
    <property type="component" value="Unassembled WGS sequence"/>
</dbReference>
<dbReference type="Gene3D" id="3.40.630.30">
    <property type="match status" value="1"/>
</dbReference>
<dbReference type="PRINTS" id="PR01272">
    <property type="entry name" value="ACUCPROTEIN"/>
</dbReference>
<name>A0A401ZJF8_9CHLR</name>
<dbReference type="Gene3D" id="3.40.800.20">
    <property type="entry name" value="Histone deacetylase domain"/>
    <property type="match status" value="1"/>
</dbReference>
<dbReference type="PROSITE" id="PS51186">
    <property type="entry name" value="GNAT"/>
    <property type="match status" value="1"/>
</dbReference>
<feature type="domain" description="N-acetyltransferase" evidence="6">
    <location>
        <begin position="477"/>
        <end position="637"/>
    </location>
</feature>
<evidence type="ECO:0000256" key="5">
    <source>
        <dbReference type="SAM" id="MobiDB-lite"/>
    </source>
</evidence>
<feature type="region of interest" description="Disordered" evidence="5">
    <location>
        <begin position="87"/>
        <end position="114"/>
    </location>
</feature>
<keyword evidence="8" id="KW-1185">Reference proteome</keyword>
<dbReference type="InterPro" id="IPR037138">
    <property type="entry name" value="His_deacetylse_dom_sf"/>
</dbReference>
<evidence type="ECO:0000256" key="3">
    <source>
        <dbReference type="ARBA" id="ARBA00020218"/>
    </source>
</evidence>
<keyword evidence="4" id="KW-0006">Acetoin catabolism</keyword>
<dbReference type="UniPathway" id="UPA00040"/>